<keyword evidence="1" id="KW-0732">Signal</keyword>
<gene>
    <name evidence="2" type="ORF">AGERDE_LOCUS3889</name>
</gene>
<name>A0A9N8ZGA0_9GLOM</name>
<proteinExistence type="predicted"/>
<comment type="caution">
    <text evidence="2">The sequence shown here is derived from an EMBL/GenBank/DDBJ whole genome shotgun (WGS) entry which is preliminary data.</text>
</comment>
<accession>A0A9N8ZGA0</accession>
<organism evidence="2 3">
    <name type="scientific">Ambispora gerdemannii</name>
    <dbReference type="NCBI Taxonomy" id="144530"/>
    <lineage>
        <taxon>Eukaryota</taxon>
        <taxon>Fungi</taxon>
        <taxon>Fungi incertae sedis</taxon>
        <taxon>Mucoromycota</taxon>
        <taxon>Glomeromycotina</taxon>
        <taxon>Glomeromycetes</taxon>
        <taxon>Archaeosporales</taxon>
        <taxon>Ambisporaceae</taxon>
        <taxon>Ambispora</taxon>
    </lineage>
</organism>
<reference evidence="2" key="1">
    <citation type="submission" date="2021-06" db="EMBL/GenBank/DDBJ databases">
        <authorList>
            <person name="Kallberg Y."/>
            <person name="Tangrot J."/>
            <person name="Rosling A."/>
        </authorList>
    </citation>
    <scope>NUCLEOTIDE SEQUENCE</scope>
    <source>
        <strain evidence="2">MT106</strain>
    </source>
</reference>
<dbReference type="EMBL" id="CAJVPL010000410">
    <property type="protein sequence ID" value="CAG8493747.1"/>
    <property type="molecule type" value="Genomic_DNA"/>
</dbReference>
<sequence length="92" mass="9947">MYFKASFLFVISLIFNFGIIAAAPVIAAEPAPATVAPIVFVVESEFDAQLQAAEAHNLQALVVNEDEVAAANDAESAQLFMVNEPFFEIENK</sequence>
<dbReference type="Proteomes" id="UP000789831">
    <property type="component" value="Unassembled WGS sequence"/>
</dbReference>
<protein>
    <submittedName>
        <fullName evidence="2">3473_t:CDS:1</fullName>
    </submittedName>
</protein>
<evidence type="ECO:0000313" key="2">
    <source>
        <dbReference type="EMBL" id="CAG8493747.1"/>
    </source>
</evidence>
<keyword evidence="3" id="KW-1185">Reference proteome</keyword>
<evidence type="ECO:0000256" key="1">
    <source>
        <dbReference type="SAM" id="SignalP"/>
    </source>
</evidence>
<feature type="signal peptide" evidence="1">
    <location>
        <begin position="1"/>
        <end position="22"/>
    </location>
</feature>
<dbReference type="AlphaFoldDB" id="A0A9N8ZGA0"/>
<feature type="chain" id="PRO_5040413820" evidence="1">
    <location>
        <begin position="23"/>
        <end position="92"/>
    </location>
</feature>
<evidence type="ECO:0000313" key="3">
    <source>
        <dbReference type="Proteomes" id="UP000789831"/>
    </source>
</evidence>